<dbReference type="PANTHER" id="PTHR30040:SF2">
    <property type="entry name" value="FAD:PROTEIN FMN TRANSFERASE"/>
    <property type="match status" value="1"/>
</dbReference>
<evidence type="ECO:0000256" key="7">
    <source>
        <dbReference type="ARBA" id="ARBA00022827"/>
    </source>
</evidence>
<reference evidence="13 14" key="1">
    <citation type="submission" date="2021-03" db="EMBL/GenBank/DDBJ databases">
        <title>Enterococcal diversity collection.</title>
        <authorList>
            <person name="Gilmore M.S."/>
            <person name="Schwartzman J."/>
            <person name="Van Tyne D."/>
            <person name="Martin M."/>
            <person name="Earl A.M."/>
            <person name="Manson A.L."/>
            <person name="Straub T."/>
            <person name="Salamzade R."/>
            <person name="Saavedra J."/>
            <person name="Lebreton F."/>
            <person name="Prichula J."/>
            <person name="Schaufler K."/>
            <person name="Gaca A."/>
            <person name="Sgardioli B."/>
            <person name="Wagenaar J."/>
            <person name="Strong T."/>
        </authorList>
    </citation>
    <scope>NUCLEOTIDE SEQUENCE [LARGE SCALE GENOMIC DNA]</scope>
    <source>
        <strain evidence="13 14">DIV0080</strain>
    </source>
</reference>
<keyword evidence="7 11" id="KW-0274">FAD</keyword>
<dbReference type="RefSeq" id="WP_206964963.1">
    <property type="nucleotide sequence ID" value="NZ_JAFLVX010000009.1"/>
</dbReference>
<evidence type="ECO:0000256" key="6">
    <source>
        <dbReference type="ARBA" id="ARBA00022723"/>
    </source>
</evidence>
<name>A0ABS3HRY2_9ENTE</name>
<keyword evidence="8 11" id="KW-0460">Magnesium</keyword>
<dbReference type="Pfam" id="PF02424">
    <property type="entry name" value="ApbE"/>
    <property type="match status" value="1"/>
</dbReference>
<evidence type="ECO:0000256" key="8">
    <source>
        <dbReference type="ARBA" id="ARBA00022842"/>
    </source>
</evidence>
<accession>A0ABS3HRY2</accession>
<proteinExistence type="inferred from homology"/>
<comment type="catalytic activity">
    <reaction evidence="10 11 12">
        <text>L-threonyl-[protein] + FAD = FMN-L-threonyl-[protein] + AMP + H(+)</text>
        <dbReference type="Rhea" id="RHEA:36847"/>
        <dbReference type="Rhea" id="RHEA-COMP:11060"/>
        <dbReference type="Rhea" id="RHEA-COMP:11061"/>
        <dbReference type="ChEBI" id="CHEBI:15378"/>
        <dbReference type="ChEBI" id="CHEBI:30013"/>
        <dbReference type="ChEBI" id="CHEBI:57692"/>
        <dbReference type="ChEBI" id="CHEBI:74257"/>
        <dbReference type="ChEBI" id="CHEBI:456215"/>
        <dbReference type="EC" id="2.7.1.180"/>
    </reaction>
</comment>
<feature type="chain" id="PRO_5044999324" description="FAD:protein FMN transferase" evidence="12">
    <location>
        <begin position="26"/>
        <end position="369"/>
    </location>
</feature>
<keyword evidence="5 11" id="KW-0808">Transferase</keyword>
<keyword evidence="12" id="KW-1003">Cell membrane</keyword>
<evidence type="ECO:0000256" key="9">
    <source>
        <dbReference type="ARBA" id="ARBA00031306"/>
    </source>
</evidence>
<comment type="similarity">
    <text evidence="11 12">Belongs to the ApbE family.</text>
</comment>
<feature type="signal peptide" evidence="12">
    <location>
        <begin position="1"/>
        <end position="25"/>
    </location>
</feature>
<evidence type="ECO:0000256" key="4">
    <source>
        <dbReference type="ARBA" id="ARBA00022630"/>
    </source>
</evidence>
<keyword evidence="12" id="KW-0997">Cell inner membrane</keyword>
<evidence type="ECO:0000256" key="12">
    <source>
        <dbReference type="RuleBase" id="RU363002"/>
    </source>
</evidence>
<evidence type="ECO:0000256" key="5">
    <source>
        <dbReference type="ARBA" id="ARBA00022679"/>
    </source>
</evidence>
<comment type="subcellular location">
    <subcellularLocation>
        <location evidence="12">Cell inner membrane</location>
        <topology evidence="12">Lipid-anchor</topology>
        <orientation evidence="12">Periplasmic side</orientation>
    </subcellularLocation>
</comment>
<organism evidence="13 14">
    <name type="scientific">Candidatus Vagococcus giribetii</name>
    <dbReference type="NCBI Taxonomy" id="2230876"/>
    <lineage>
        <taxon>Bacteria</taxon>
        <taxon>Bacillati</taxon>
        <taxon>Bacillota</taxon>
        <taxon>Bacilli</taxon>
        <taxon>Lactobacillales</taxon>
        <taxon>Enterococcaceae</taxon>
        <taxon>Vagococcus</taxon>
    </lineage>
</organism>
<comment type="cofactor">
    <cofactor evidence="1 12">
        <name>Mg(2+)</name>
        <dbReference type="ChEBI" id="CHEBI:18420"/>
    </cofactor>
</comment>
<evidence type="ECO:0000256" key="3">
    <source>
        <dbReference type="ARBA" id="ARBA00016337"/>
    </source>
</evidence>
<dbReference type="InterPro" id="IPR003374">
    <property type="entry name" value="ApbE-like_sf"/>
</dbReference>
<dbReference type="PROSITE" id="PS51257">
    <property type="entry name" value="PROKAR_LIPOPROTEIN"/>
    <property type="match status" value="1"/>
</dbReference>
<sequence length="369" mass="41149">MKRHYQRLLLLLLVPILGLTLTACGTDSKKAEKAPAKESTLLKEPYKKEEFLMGTYVRVQIFDKGKEDVLDKTFARIRELDKKITVNEKGSGSEVEKINEKAGIEPVKVSDDVYRLVEKSLYFSQDSKGGFDLTIGPITELWHIGFDDARKPEQSEIDEALKLVDYHKVKLDDKEKTVFLEEKGMRLDLGAIAKGFITDEAVQVMVDNGVTSGIVDLGGNIFVLGDSPRSKDGEWKIGIQDPNEARNTIVGSVTNKNMSLVTSGIYERNLEVDGKLYHHLFNSKTGYPFENEIAGVTIISDTSVAGDGLSTAVFSMGVKGGMEYVEDRKDIDAIFVTKEDDIYLSSGVKDRFVLNEDSPYKVKDIKELK</sequence>
<keyword evidence="12" id="KW-0472">Membrane</keyword>
<comment type="function">
    <text evidence="12">Flavin transferase that catalyzes the transfer of the FMN moiety of FAD and its covalent binding to the hydroxyl group of a threonine residue in a target flavoprotein.</text>
</comment>
<keyword evidence="6 11" id="KW-0479">Metal-binding</keyword>
<keyword evidence="12" id="KW-0732">Signal</keyword>
<dbReference type="Gene3D" id="3.10.520.10">
    <property type="entry name" value="ApbE-like domains"/>
    <property type="match status" value="1"/>
</dbReference>
<evidence type="ECO:0000256" key="2">
    <source>
        <dbReference type="ARBA" id="ARBA00011955"/>
    </source>
</evidence>
<evidence type="ECO:0000256" key="10">
    <source>
        <dbReference type="ARBA" id="ARBA00048540"/>
    </source>
</evidence>
<evidence type="ECO:0000256" key="1">
    <source>
        <dbReference type="ARBA" id="ARBA00001946"/>
    </source>
</evidence>
<keyword evidence="12" id="KW-0449">Lipoprotein</keyword>
<dbReference type="SUPFAM" id="SSF143631">
    <property type="entry name" value="ApbE-like"/>
    <property type="match status" value="1"/>
</dbReference>
<keyword evidence="14" id="KW-1185">Reference proteome</keyword>
<evidence type="ECO:0000313" key="14">
    <source>
        <dbReference type="Proteomes" id="UP000664857"/>
    </source>
</evidence>
<protein>
    <recommendedName>
        <fullName evidence="3 11">FAD:protein FMN transferase</fullName>
        <ecNumber evidence="2 11">2.7.1.180</ecNumber>
    </recommendedName>
    <alternativeName>
        <fullName evidence="9 11">Flavin transferase</fullName>
    </alternativeName>
</protein>
<dbReference type="PANTHER" id="PTHR30040">
    <property type="entry name" value="THIAMINE BIOSYNTHESIS LIPOPROTEIN APBE"/>
    <property type="match status" value="1"/>
</dbReference>
<dbReference type="InterPro" id="IPR024932">
    <property type="entry name" value="ApbE"/>
</dbReference>
<dbReference type="EMBL" id="JAFLVX010000009">
    <property type="protein sequence ID" value="MBO0476075.1"/>
    <property type="molecule type" value="Genomic_DNA"/>
</dbReference>
<comment type="caution">
    <text evidence="13">The sequence shown here is derived from an EMBL/GenBank/DDBJ whole genome shotgun (WGS) entry which is preliminary data.</text>
</comment>
<dbReference type="Proteomes" id="UP000664857">
    <property type="component" value="Unassembled WGS sequence"/>
</dbReference>
<dbReference type="GO" id="GO:0016740">
    <property type="term" value="F:transferase activity"/>
    <property type="evidence" value="ECO:0007669"/>
    <property type="project" value="UniProtKB-KW"/>
</dbReference>
<gene>
    <name evidence="13" type="ORF">DOK76_03265</name>
</gene>
<dbReference type="EC" id="2.7.1.180" evidence="2 11"/>
<keyword evidence="4 11" id="KW-0285">Flavoprotein</keyword>
<evidence type="ECO:0000256" key="11">
    <source>
        <dbReference type="PIRNR" id="PIRNR006268"/>
    </source>
</evidence>
<evidence type="ECO:0000313" key="13">
    <source>
        <dbReference type="EMBL" id="MBO0476075.1"/>
    </source>
</evidence>
<dbReference type="PIRSF" id="PIRSF006268">
    <property type="entry name" value="ApbE"/>
    <property type="match status" value="1"/>
</dbReference>